<feature type="binding site" evidence="15">
    <location>
        <position position="329"/>
    </location>
    <ligand>
        <name>NAD(+)</name>
        <dbReference type="ChEBI" id="CHEBI:57540"/>
    </ligand>
</feature>
<keyword evidence="10 15" id="KW-0520">NAD</keyword>
<gene>
    <name evidence="15 18" type="primary">ligA</name>
    <name evidence="18" type="ORF">EJN92_19555</name>
</gene>
<dbReference type="GO" id="GO:0005829">
    <property type="term" value="C:cytosol"/>
    <property type="evidence" value="ECO:0007669"/>
    <property type="project" value="TreeGrafter"/>
</dbReference>
<dbReference type="InterPro" id="IPR003583">
    <property type="entry name" value="Hlx-hairpin-Hlx_DNA-bd_motif"/>
</dbReference>
<dbReference type="PROSITE" id="PS01056">
    <property type="entry name" value="DNA_LIGASE_N2"/>
    <property type="match status" value="1"/>
</dbReference>
<dbReference type="Pfam" id="PF12826">
    <property type="entry name" value="HHH_2"/>
    <property type="match status" value="1"/>
</dbReference>
<dbReference type="Pfam" id="PF03120">
    <property type="entry name" value="OB_DNA_ligase"/>
    <property type="match status" value="1"/>
</dbReference>
<feature type="binding site" evidence="15">
    <location>
        <position position="151"/>
    </location>
    <ligand>
        <name>NAD(+)</name>
        <dbReference type="ChEBI" id="CHEBI:57540"/>
    </ligand>
</feature>
<keyword evidence="7 15" id="KW-0227">DNA damage</keyword>
<comment type="catalytic activity">
    <reaction evidence="13 15 16">
        <text>NAD(+) + (deoxyribonucleotide)n-3'-hydroxyl + 5'-phospho-(deoxyribonucleotide)m = (deoxyribonucleotide)n+m + AMP + beta-nicotinamide D-nucleotide.</text>
        <dbReference type="EC" id="6.5.1.2"/>
    </reaction>
</comment>
<keyword evidence="8 15" id="KW-0862">Zinc</keyword>
<dbReference type="EMBL" id="CP034464">
    <property type="protein sequence ID" value="AZP13996.1"/>
    <property type="molecule type" value="Genomic_DNA"/>
</dbReference>
<sequence length="689" mass="74886">MQDDFFKASETADELFSKLTIRAEYLRQEINRHAHAYYVADAPLVPDAHYDALFLELQTLEAQHPELITKDTPTQRVGGIALPEFSQVQHAVPMLSLNNGFEADDILAFDKRAKEGLATSEELEYAIDLKFDGLAINLRYIDGVFSQAATRGDGYTGEDVTENIRTIRSIPLRLNTAHPPAVLDVRGEVLMFKADFDRLNQRQRDAGAKEFANPRNAAAGSLRQLDSKITSQRSLSFFAYGIGALGAADLPASHRDLLDWYRTLGIPVCEENAVVRGASGLLAFYEQVQQKRSALAYEIDGVVYKVNAFSEQGKLGFVSRAPRFAIAHKFPAQEALTTVLDIEVQVGRTGAITPVARLAPVFVGGVTVTNATLHNEEEILRKDIRIGDTVSVRRAGDVIPEVVASILDSRPAHATMFVMPTVCPICGSAIVKLEDEAIARCSGGWLKCAAQKKGALFHFASRKAMNIDGVGEQLIEQLVDKQLVTTAADLYKLDTASLFKMDRMAEKSAANILAALENSKLTSLGRFIYALGIRHVGETTAKDLALSFADIDKLMAANEEQLLNVPEVGPVVAKSLLLFFSDQQNVDIVRQLIASGVHWPTVTPTNDSNLPLLGKTLVLTGSLPNLSREQASGLIEKNGGKVAGSVSKKTSYVVAGDDAGSKLVKARELNISVLTEAELLLLCSPALEE</sequence>
<evidence type="ECO:0000256" key="7">
    <source>
        <dbReference type="ARBA" id="ARBA00022763"/>
    </source>
</evidence>
<dbReference type="SMART" id="SM00292">
    <property type="entry name" value="BRCT"/>
    <property type="match status" value="1"/>
</dbReference>
<dbReference type="CDD" id="cd00114">
    <property type="entry name" value="LIGANc"/>
    <property type="match status" value="1"/>
</dbReference>
<evidence type="ECO:0000256" key="14">
    <source>
        <dbReference type="ARBA" id="ARBA00060881"/>
    </source>
</evidence>
<evidence type="ECO:0000256" key="2">
    <source>
        <dbReference type="ARBA" id="ARBA00012722"/>
    </source>
</evidence>
<evidence type="ECO:0000256" key="11">
    <source>
        <dbReference type="ARBA" id="ARBA00023204"/>
    </source>
</evidence>
<evidence type="ECO:0000256" key="10">
    <source>
        <dbReference type="ARBA" id="ARBA00023027"/>
    </source>
</evidence>
<dbReference type="InterPro" id="IPR012340">
    <property type="entry name" value="NA-bd_OB-fold"/>
</dbReference>
<dbReference type="Pfam" id="PF01653">
    <property type="entry name" value="DNA_ligase_aden"/>
    <property type="match status" value="1"/>
</dbReference>
<dbReference type="GO" id="GO:0003911">
    <property type="term" value="F:DNA ligase (NAD+) activity"/>
    <property type="evidence" value="ECO:0007669"/>
    <property type="project" value="UniProtKB-UniRule"/>
</dbReference>
<keyword evidence="5 15" id="KW-0235">DNA replication</keyword>
<evidence type="ECO:0000313" key="19">
    <source>
        <dbReference type="Proteomes" id="UP000275663"/>
    </source>
</evidence>
<dbReference type="RefSeq" id="WP_126129365.1">
    <property type="nucleotide sequence ID" value="NZ_CP034464.1"/>
</dbReference>
<dbReference type="InterPro" id="IPR033136">
    <property type="entry name" value="DNA_ligase_CS"/>
</dbReference>
<dbReference type="SMART" id="SM00278">
    <property type="entry name" value="HhH1"/>
    <property type="match status" value="4"/>
</dbReference>
<organism evidence="18 19">
    <name type="scientific">Undibacterium parvum</name>
    <dbReference type="NCBI Taxonomy" id="401471"/>
    <lineage>
        <taxon>Bacteria</taxon>
        <taxon>Pseudomonadati</taxon>
        <taxon>Pseudomonadota</taxon>
        <taxon>Betaproteobacteria</taxon>
        <taxon>Burkholderiales</taxon>
        <taxon>Oxalobacteraceae</taxon>
        <taxon>Undibacterium</taxon>
    </lineage>
</organism>
<dbReference type="Gene3D" id="6.20.10.30">
    <property type="match status" value="1"/>
</dbReference>
<evidence type="ECO:0000256" key="13">
    <source>
        <dbReference type="ARBA" id="ARBA00034005"/>
    </source>
</evidence>
<dbReference type="InterPro" id="IPR010994">
    <property type="entry name" value="RuvA_2-like"/>
</dbReference>
<dbReference type="InterPro" id="IPR004150">
    <property type="entry name" value="NAD_DNA_ligase_OB"/>
</dbReference>
<accession>A0A3Q9BTU8</accession>
<dbReference type="GO" id="GO:0046872">
    <property type="term" value="F:metal ion binding"/>
    <property type="evidence" value="ECO:0007669"/>
    <property type="project" value="UniProtKB-KW"/>
</dbReference>
<dbReference type="PROSITE" id="PS50172">
    <property type="entry name" value="BRCT"/>
    <property type="match status" value="1"/>
</dbReference>
<dbReference type="InterPro" id="IPR041663">
    <property type="entry name" value="DisA/LigA_HHH"/>
</dbReference>
<feature type="active site" description="N6-AMP-lysine intermediate" evidence="15">
    <location>
        <position position="130"/>
    </location>
</feature>
<dbReference type="Pfam" id="PF14520">
    <property type="entry name" value="HHH_5"/>
    <property type="match status" value="1"/>
</dbReference>
<feature type="binding site" evidence="15">
    <location>
        <position position="305"/>
    </location>
    <ligand>
        <name>NAD(+)</name>
        <dbReference type="ChEBI" id="CHEBI:57540"/>
    </ligand>
</feature>
<evidence type="ECO:0000256" key="15">
    <source>
        <dbReference type="HAMAP-Rule" id="MF_01588"/>
    </source>
</evidence>
<comment type="function">
    <text evidence="1 15">DNA ligase that catalyzes the formation of phosphodiester linkages between 5'-phosphoryl and 3'-hydroxyl groups in double-stranded DNA using NAD as a coenzyme and as the energy source for the reaction. It is essential for DNA replication and repair of damaged DNA.</text>
</comment>
<evidence type="ECO:0000256" key="5">
    <source>
        <dbReference type="ARBA" id="ARBA00022705"/>
    </source>
</evidence>
<evidence type="ECO:0000256" key="9">
    <source>
        <dbReference type="ARBA" id="ARBA00022842"/>
    </source>
</evidence>
<feature type="binding site" evidence="15">
    <location>
        <position position="448"/>
    </location>
    <ligand>
        <name>Zn(2+)</name>
        <dbReference type="ChEBI" id="CHEBI:29105"/>
    </ligand>
</feature>
<comment type="caution">
    <text evidence="15">Lacks conserved residue(s) required for the propagation of feature annotation.</text>
</comment>
<feature type="binding site" evidence="15">
    <location>
        <begin position="47"/>
        <end position="51"/>
    </location>
    <ligand>
        <name>NAD(+)</name>
        <dbReference type="ChEBI" id="CHEBI:57540"/>
    </ligand>
</feature>
<dbReference type="Gene3D" id="2.40.50.140">
    <property type="entry name" value="Nucleic acid-binding proteins"/>
    <property type="match status" value="1"/>
</dbReference>
<feature type="domain" description="BRCT" evidence="17">
    <location>
        <begin position="607"/>
        <end position="689"/>
    </location>
</feature>
<dbReference type="Pfam" id="PF03119">
    <property type="entry name" value="DNA_ligase_ZBD"/>
    <property type="match status" value="1"/>
</dbReference>
<dbReference type="HAMAP" id="MF_01588">
    <property type="entry name" value="DNA_ligase_A"/>
    <property type="match status" value="1"/>
</dbReference>
<protein>
    <recommendedName>
        <fullName evidence="3 15">DNA ligase</fullName>
        <ecNumber evidence="2 15">6.5.1.2</ecNumber>
    </recommendedName>
    <alternativeName>
        <fullName evidence="15">Polydeoxyribonucleotide synthase [NAD(+)]</fullName>
    </alternativeName>
</protein>
<dbReference type="FunFam" id="3.30.470.30:FF:000001">
    <property type="entry name" value="DNA ligase"/>
    <property type="match status" value="1"/>
</dbReference>
<evidence type="ECO:0000259" key="17">
    <source>
        <dbReference type="PROSITE" id="PS50172"/>
    </source>
</evidence>
<dbReference type="SUPFAM" id="SSF47781">
    <property type="entry name" value="RuvA domain 2-like"/>
    <property type="match status" value="1"/>
</dbReference>
<dbReference type="PIRSF" id="PIRSF001604">
    <property type="entry name" value="LigA"/>
    <property type="match status" value="1"/>
</dbReference>
<dbReference type="InterPro" id="IPR001679">
    <property type="entry name" value="DNA_ligase"/>
</dbReference>
<feature type="binding site" evidence="15">
    <location>
        <position position="188"/>
    </location>
    <ligand>
        <name>NAD(+)</name>
        <dbReference type="ChEBI" id="CHEBI:57540"/>
    </ligand>
</feature>
<keyword evidence="11 15" id="KW-0234">DNA repair</keyword>
<dbReference type="Proteomes" id="UP000275663">
    <property type="component" value="Chromosome"/>
</dbReference>
<comment type="cofactor">
    <cofactor evidence="15">
        <name>Mg(2+)</name>
        <dbReference type="ChEBI" id="CHEBI:18420"/>
    </cofactor>
    <cofactor evidence="15">
        <name>Mn(2+)</name>
        <dbReference type="ChEBI" id="CHEBI:29035"/>
    </cofactor>
</comment>
<proteinExistence type="inferred from homology"/>
<dbReference type="NCBIfam" id="NF005932">
    <property type="entry name" value="PRK07956.1"/>
    <property type="match status" value="1"/>
</dbReference>
<keyword evidence="9 15" id="KW-0460">Magnesium</keyword>
<dbReference type="EC" id="6.5.1.2" evidence="2 15"/>
<dbReference type="Gene3D" id="1.10.287.610">
    <property type="entry name" value="Helix hairpin bin"/>
    <property type="match status" value="1"/>
</dbReference>
<comment type="similarity">
    <text evidence="14 15">Belongs to the NAD-dependent DNA ligase family. LigA subfamily.</text>
</comment>
<dbReference type="PROSITE" id="PS01055">
    <property type="entry name" value="DNA_LIGASE_N1"/>
    <property type="match status" value="1"/>
</dbReference>
<feature type="binding site" evidence="15">
    <location>
        <position position="128"/>
    </location>
    <ligand>
        <name>NAD(+)</name>
        <dbReference type="ChEBI" id="CHEBI:57540"/>
    </ligand>
</feature>
<evidence type="ECO:0000256" key="1">
    <source>
        <dbReference type="ARBA" id="ARBA00004067"/>
    </source>
</evidence>
<dbReference type="AlphaFoldDB" id="A0A3Q9BTU8"/>
<feature type="binding site" evidence="15">
    <location>
        <position position="426"/>
    </location>
    <ligand>
        <name>Zn(2+)</name>
        <dbReference type="ChEBI" id="CHEBI:29105"/>
    </ligand>
</feature>
<dbReference type="PANTHER" id="PTHR23389:SF9">
    <property type="entry name" value="DNA LIGASE"/>
    <property type="match status" value="1"/>
</dbReference>
<dbReference type="InterPro" id="IPR018239">
    <property type="entry name" value="DNA_ligase_AS"/>
</dbReference>
<reference evidence="18 19" key="1">
    <citation type="journal article" date="2011" name="Int. J. Syst. Evol. Microbiol.">
        <title>Description of Undibacterium oligocarboniphilum sp. nov., isolated from purified water, and Undibacterium pigrum strain CCUG 49012 as the type strain of Undibacterium parvum sp. nov., and emended descriptions of the genus Undibacterium and the species Undibacterium pigrum.</title>
        <authorList>
            <person name="Eder W."/>
            <person name="Wanner G."/>
            <person name="Ludwig W."/>
            <person name="Busse H.J."/>
            <person name="Ziemke-Kageler F."/>
            <person name="Lang E."/>
        </authorList>
    </citation>
    <scope>NUCLEOTIDE SEQUENCE [LARGE SCALE GENOMIC DNA]</scope>
    <source>
        <strain evidence="18 19">DSM 23061</strain>
    </source>
</reference>
<dbReference type="InterPro" id="IPR036420">
    <property type="entry name" value="BRCT_dom_sf"/>
</dbReference>
<evidence type="ECO:0000256" key="6">
    <source>
        <dbReference type="ARBA" id="ARBA00022723"/>
    </source>
</evidence>
<dbReference type="SMART" id="SM00532">
    <property type="entry name" value="LIGANc"/>
    <property type="match status" value="1"/>
</dbReference>
<feature type="binding site" evidence="15">
    <location>
        <position position="423"/>
    </location>
    <ligand>
        <name>Zn(2+)</name>
        <dbReference type="ChEBI" id="CHEBI:29105"/>
    </ligand>
</feature>
<dbReference type="InterPro" id="IPR013840">
    <property type="entry name" value="DNAligase_N"/>
</dbReference>
<dbReference type="InterPro" id="IPR001357">
    <property type="entry name" value="BRCT_dom"/>
</dbReference>
<dbReference type="Pfam" id="PF00533">
    <property type="entry name" value="BRCT"/>
    <property type="match status" value="1"/>
</dbReference>
<keyword evidence="4 15" id="KW-0436">Ligase</keyword>
<keyword evidence="6 15" id="KW-0479">Metal-binding</keyword>
<dbReference type="InterPro" id="IPR004149">
    <property type="entry name" value="Znf_DNAligase_C4"/>
</dbReference>
<keyword evidence="12 15" id="KW-0464">Manganese</keyword>
<dbReference type="FunFam" id="2.40.50.140:FF:000012">
    <property type="entry name" value="DNA ligase"/>
    <property type="match status" value="1"/>
</dbReference>
<evidence type="ECO:0000256" key="4">
    <source>
        <dbReference type="ARBA" id="ARBA00022598"/>
    </source>
</evidence>
<feature type="binding site" evidence="15">
    <location>
        <begin position="96"/>
        <end position="97"/>
    </location>
    <ligand>
        <name>NAD(+)</name>
        <dbReference type="ChEBI" id="CHEBI:57540"/>
    </ligand>
</feature>
<evidence type="ECO:0000256" key="8">
    <source>
        <dbReference type="ARBA" id="ARBA00022833"/>
    </source>
</evidence>
<dbReference type="SUPFAM" id="SSF56091">
    <property type="entry name" value="DNA ligase/mRNA capping enzyme, catalytic domain"/>
    <property type="match status" value="1"/>
</dbReference>
<dbReference type="FunFam" id="1.10.150.20:FF:000007">
    <property type="entry name" value="DNA ligase"/>
    <property type="match status" value="1"/>
</dbReference>
<dbReference type="GO" id="GO:0006281">
    <property type="term" value="P:DNA repair"/>
    <property type="evidence" value="ECO:0007669"/>
    <property type="project" value="UniProtKB-KW"/>
</dbReference>
<dbReference type="Gene3D" id="3.30.470.30">
    <property type="entry name" value="DNA ligase/mRNA capping enzyme"/>
    <property type="match status" value="1"/>
</dbReference>
<evidence type="ECO:0000256" key="16">
    <source>
        <dbReference type="RuleBase" id="RU000618"/>
    </source>
</evidence>
<name>A0A3Q9BTU8_9BURK</name>
<dbReference type="GO" id="GO:0003677">
    <property type="term" value="F:DNA binding"/>
    <property type="evidence" value="ECO:0007669"/>
    <property type="project" value="InterPro"/>
</dbReference>
<evidence type="ECO:0000256" key="3">
    <source>
        <dbReference type="ARBA" id="ARBA00013308"/>
    </source>
</evidence>
<dbReference type="CDD" id="cd17748">
    <property type="entry name" value="BRCT_DNA_ligase_like"/>
    <property type="match status" value="1"/>
</dbReference>
<dbReference type="NCBIfam" id="TIGR00575">
    <property type="entry name" value="dnlj"/>
    <property type="match status" value="1"/>
</dbReference>
<dbReference type="KEGG" id="upv:EJN92_19555"/>
<evidence type="ECO:0000256" key="12">
    <source>
        <dbReference type="ARBA" id="ARBA00023211"/>
    </source>
</evidence>
<dbReference type="OrthoDB" id="9759736at2"/>
<evidence type="ECO:0000313" key="18">
    <source>
        <dbReference type="EMBL" id="AZP13996.1"/>
    </source>
</evidence>
<dbReference type="SUPFAM" id="SSF50249">
    <property type="entry name" value="Nucleic acid-binding proteins"/>
    <property type="match status" value="1"/>
</dbReference>
<keyword evidence="19" id="KW-1185">Reference proteome</keyword>
<dbReference type="PANTHER" id="PTHR23389">
    <property type="entry name" value="CHROMOSOME TRANSMISSION FIDELITY FACTOR 18"/>
    <property type="match status" value="1"/>
</dbReference>
<dbReference type="GO" id="GO:0006260">
    <property type="term" value="P:DNA replication"/>
    <property type="evidence" value="ECO:0007669"/>
    <property type="project" value="UniProtKB-KW"/>
</dbReference>
<dbReference type="InterPro" id="IPR013839">
    <property type="entry name" value="DNAligase_adenylation"/>
</dbReference>
<dbReference type="SUPFAM" id="SSF52113">
    <property type="entry name" value="BRCT domain"/>
    <property type="match status" value="1"/>
</dbReference>
<dbReference type="Gene3D" id="1.10.150.20">
    <property type="entry name" value="5' to 3' exonuclease, C-terminal subdomain"/>
    <property type="match status" value="2"/>
</dbReference>
<dbReference type="Gene3D" id="3.40.50.10190">
    <property type="entry name" value="BRCT domain"/>
    <property type="match status" value="1"/>
</dbReference>
<dbReference type="FunFam" id="1.10.150.20:FF:000006">
    <property type="entry name" value="DNA ligase"/>
    <property type="match status" value="1"/>
</dbReference>